<accession>A0ABU7J8Q7</accession>
<evidence type="ECO:0000256" key="7">
    <source>
        <dbReference type="HAMAP-Rule" id="MF_01032"/>
    </source>
</evidence>
<dbReference type="PANTHER" id="PTHR43345:SF2">
    <property type="entry name" value="3-ISOPROPYLMALATE DEHYDRATASE SMALL SUBUNIT 1"/>
    <property type="match status" value="1"/>
</dbReference>
<dbReference type="InterPro" id="IPR011827">
    <property type="entry name" value="LeuD_type2/HacB/DmdB"/>
</dbReference>
<sequence>MKHSLTGAAWVFGDNIDTDVLAPGAYMKGSIAELAAHCLEAVDPNFASQVQPGDIMIAGDAFGIGSSREQAAQALVELGVSAIVAKSFARIFYRNALNLGLPVLFCPELGTIQPGDKLQLDLSSGLLHNLSNGEEFQCEPIPEELMGILAAGGLMPFLQQRFSKSDIQT</sequence>
<evidence type="ECO:0000256" key="6">
    <source>
        <dbReference type="ARBA" id="ARBA00023239"/>
    </source>
</evidence>
<comment type="function">
    <text evidence="2 7">Catalyzes the isomerization between 2-isopropylmalate and 3-isopropylmalate, via the formation of 2-isopropylmaleate.</text>
</comment>
<evidence type="ECO:0000259" key="8">
    <source>
        <dbReference type="Pfam" id="PF00694"/>
    </source>
</evidence>
<dbReference type="Gene3D" id="3.20.19.10">
    <property type="entry name" value="Aconitase, domain 4"/>
    <property type="match status" value="1"/>
</dbReference>
<comment type="catalytic activity">
    <reaction evidence="1 7">
        <text>(2R,3S)-3-isopropylmalate = (2S)-2-isopropylmalate</text>
        <dbReference type="Rhea" id="RHEA:32287"/>
        <dbReference type="ChEBI" id="CHEBI:1178"/>
        <dbReference type="ChEBI" id="CHEBI:35121"/>
        <dbReference type="EC" id="4.2.1.33"/>
    </reaction>
</comment>
<evidence type="ECO:0000256" key="4">
    <source>
        <dbReference type="ARBA" id="ARBA00009869"/>
    </source>
</evidence>
<dbReference type="InterPro" id="IPR033940">
    <property type="entry name" value="IPMI_Swivel"/>
</dbReference>
<gene>
    <name evidence="7" type="primary">leuD</name>
    <name evidence="9" type="ORF">QWY20_15715</name>
</gene>
<feature type="domain" description="Aconitase A/isopropylmalate dehydratase small subunit swivel" evidence="8">
    <location>
        <begin position="40"/>
        <end position="101"/>
    </location>
</feature>
<dbReference type="EMBL" id="JAUHLI010000018">
    <property type="protein sequence ID" value="MEE2002904.1"/>
    <property type="molecule type" value="Genomic_DNA"/>
</dbReference>
<dbReference type="Proteomes" id="UP001336314">
    <property type="component" value="Unassembled WGS sequence"/>
</dbReference>
<keyword evidence="7" id="KW-0100">Branched-chain amino acid biosynthesis</keyword>
<evidence type="ECO:0000313" key="10">
    <source>
        <dbReference type="Proteomes" id="UP001336314"/>
    </source>
</evidence>
<comment type="similarity">
    <text evidence="4 7">Belongs to the LeuD family. LeuD type 2 subfamily.</text>
</comment>
<reference evidence="9 10" key="1">
    <citation type="submission" date="2023-07" db="EMBL/GenBank/DDBJ databases">
        <title>Alkalimonas sp., MEB108 novel, alkaliphilic bacterium isolated from Lonar Lake, India.</title>
        <authorList>
            <person name="Joshi A."/>
            <person name="Thite S."/>
        </authorList>
    </citation>
    <scope>NUCLEOTIDE SEQUENCE [LARGE SCALE GENOMIC DNA]</scope>
    <source>
        <strain evidence="9 10">MEB108</strain>
    </source>
</reference>
<keyword evidence="7" id="KW-0028">Amino-acid biosynthesis</keyword>
<dbReference type="EC" id="4.2.1.33" evidence="7"/>
<dbReference type="NCBIfam" id="TIGR02087">
    <property type="entry name" value="LEUD_arch"/>
    <property type="match status" value="1"/>
</dbReference>
<comment type="subunit">
    <text evidence="5 7">Heterodimer of LeuC and LeuD.</text>
</comment>
<evidence type="ECO:0000256" key="5">
    <source>
        <dbReference type="ARBA" id="ARBA00011271"/>
    </source>
</evidence>
<protein>
    <recommendedName>
        <fullName evidence="7">3-isopropylmalate dehydratase small subunit</fullName>
        <ecNumber evidence="7">4.2.1.33</ecNumber>
    </recommendedName>
    <alternativeName>
        <fullName evidence="7">Alpha-IPM isomerase</fullName>
        <shortName evidence="7">IPMI</shortName>
    </alternativeName>
    <alternativeName>
        <fullName evidence="7">Isopropylmalate isomerase</fullName>
    </alternativeName>
</protein>
<keyword evidence="7" id="KW-0432">Leucine biosynthesis</keyword>
<dbReference type="Pfam" id="PF00694">
    <property type="entry name" value="Aconitase_C"/>
    <property type="match status" value="1"/>
</dbReference>
<dbReference type="SUPFAM" id="SSF52016">
    <property type="entry name" value="LeuD/IlvD-like"/>
    <property type="match status" value="1"/>
</dbReference>
<keyword evidence="10" id="KW-1185">Reference proteome</keyword>
<dbReference type="PANTHER" id="PTHR43345">
    <property type="entry name" value="3-ISOPROPYLMALATE DEHYDRATASE SMALL SUBUNIT 2-RELATED-RELATED"/>
    <property type="match status" value="1"/>
</dbReference>
<dbReference type="InterPro" id="IPR050075">
    <property type="entry name" value="LeuD"/>
</dbReference>
<name>A0ABU7J8Q7_9GAMM</name>
<comment type="caution">
    <text evidence="9">The sequence shown here is derived from an EMBL/GenBank/DDBJ whole genome shotgun (WGS) entry which is preliminary data.</text>
</comment>
<dbReference type="RefSeq" id="WP_330129950.1">
    <property type="nucleotide sequence ID" value="NZ_JAUHLI010000018.1"/>
</dbReference>
<evidence type="ECO:0000256" key="1">
    <source>
        <dbReference type="ARBA" id="ARBA00000491"/>
    </source>
</evidence>
<evidence type="ECO:0000256" key="3">
    <source>
        <dbReference type="ARBA" id="ARBA00004729"/>
    </source>
</evidence>
<dbReference type="InterPro" id="IPR000573">
    <property type="entry name" value="AconitaseA/IPMdHydase_ssu_swvl"/>
</dbReference>
<keyword evidence="6 7" id="KW-0456">Lyase</keyword>
<proteinExistence type="inferred from homology"/>
<evidence type="ECO:0000256" key="2">
    <source>
        <dbReference type="ARBA" id="ARBA00002695"/>
    </source>
</evidence>
<comment type="pathway">
    <text evidence="3 7">Amino-acid biosynthesis; L-leucine biosynthesis; L-leucine from 3-methyl-2-oxobutanoate: step 2/4.</text>
</comment>
<dbReference type="HAMAP" id="MF_01032">
    <property type="entry name" value="LeuD_type2"/>
    <property type="match status" value="1"/>
</dbReference>
<dbReference type="InterPro" id="IPR015928">
    <property type="entry name" value="Aconitase/3IPM_dehydase_swvl"/>
</dbReference>
<dbReference type="CDD" id="cd01577">
    <property type="entry name" value="IPMI_Swivel"/>
    <property type="match status" value="1"/>
</dbReference>
<organism evidence="9 10">
    <name type="scientific">Alkalimonas cellulosilytica</name>
    <dbReference type="NCBI Taxonomy" id="3058395"/>
    <lineage>
        <taxon>Bacteria</taxon>
        <taxon>Pseudomonadati</taxon>
        <taxon>Pseudomonadota</taxon>
        <taxon>Gammaproteobacteria</taxon>
        <taxon>Alkalimonas</taxon>
    </lineage>
</organism>
<evidence type="ECO:0000313" key="9">
    <source>
        <dbReference type="EMBL" id="MEE2002904.1"/>
    </source>
</evidence>